<gene>
    <name evidence="1" type="ORF">ECPE_LOCUS9483</name>
</gene>
<protein>
    <submittedName>
        <fullName evidence="3">NfeD domain-containing protein</fullName>
    </submittedName>
</protein>
<name>A0A183AR98_9TREM</name>
<reference evidence="1 2" key="2">
    <citation type="submission" date="2018-11" db="EMBL/GenBank/DDBJ databases">
        <authorList>
            <consortium name="Pathogen Informatics"/>
        </authorList>
    </citation>
    <scope>NUCLEOTIDE SEQUENCE [LARGE SCALE GENOMIC DNA]</scope>
    <source>
        <strain evidence="1 2">Egypt</strain>
    </source>
</reference>
<evidence type="ECO:0000313" key="2">
    <source>
        <dbReference type="Proteomes" id="UP000272942"/>
    </source>
</evidence>
<sequence>MKIRRSRKLENQLGVSRIRRIAQSALLTGVIRESLERLRTQFFPEQSEAARGARVEEDEPPDIGKHVTVTISHVPVRIDVGNLGSVTQDDTLIKVQGQCWPAFDSKLIIVPKSDSATGQN</sequence>
<keyword evidence="2" id="KW-1185">Reference proteome</keyword>
<reference evidence="3" key="1">
    <citation type="submission" date="2016-06" db="UniProtKB">
        <authorList>
            <consortium name="WormBaseParasite"/>
        </authorList>
    </citation>
    <scope>IDENTIFICATION</scope>
</reference>
<organism evidence="3">
    <name type="scientific">Echinostoma caproni</name>
    <dbReference type="NCBI Taxonomy" id="27848"/>
    <lineage>
        <taxon>Eukaryota</taxon>
        <taxon>Metazoa</taxon>
        <taxon>Spiralia</taxon>
        <taxon>Lophotrochozoa</taxon>
        <taxon>Platyhelminthes</taxon>
        <taxon>Trematoda</taxon>
        <taxon>Digenea</taxon>
        <taxon>Plagiorchiida</taxon>
        <taxon>Echinostomata</taxon>
        <taxon>Echinostomatoidea</taxon>
        <taxon>Echinostomatidae</taxon>
        <taxon>Echinostoma</taxon>
    </lineage>
</organism>
<dbReference type="EMBL" id="UZAN01047488">
    <property type="protein sequence ID" value="VDP85451.1"/>
    <property type="molecule type" value="Genomic_DNA"/>
</dbReference>
<evidence type="ECO:0000313" key="3">
    <source>
        <dbReference type="WBParaSite" id="ECPE_0000951201-mRNA-1"/>
    </source>
</evidence>
<proteinExistence type="predicted"/>
<dbReference type="WBParaSite" id="ECPE_0000951201-mRNA-1">
    <property type="protein sequence ID" value="ECPE_0000951201-mRNA-1"/>
    <property type="gene ID" value="ECPE_0000951201"/>
</dbReference>
<accession>A0A183AR98</accession>
<evidence type="ECO:0000313" key="1">
    <source>
        <dbReference type="EMBL" id="VDP85451.1"/>
    </source>
</evidence>
<dbReference type="AlphaFoldDB" id="A0A183AR98"/>
<dbReference type="Proteomes" id="UP000272942">
    <property type="component" value="Unassembled WGS sequence"/>
</dbReference>